<sequence>MRILYKYCTHDCEARRAISRGHGLAKADKEIRLWKENDQVAKRQMEIYNCLVELIWADTWARRYTSKVDADKGLRSKMMKTSSDDADAEEDKDHDSAEDDGKSEANSDADEDGEEEREGMVRMSRAHAPSKDHSLVLTGSPASQSLGGGSQRI</sequence>
<comment type="caution">
    <text evidence="2">The sequence shown here is derived from an EMBL/GenBank/DDBJ whole genome shotgun (WGS) entry which is preliminary data.</text>
</comment>
<organism evidence="2 3">
    <name type="scientific">Saitozyma podzolica</name>
    <dbReference type="NCBI Taxonomy" id="1890683"/>
    <lineage>
        <taxon>Eukaryota</taxon>
        <taxon>Fungi</taxon>
        <taxon>Dikarya</taxon>
        <taxon>Basidiomycota</taxon>
        <taxon>Agaricomycotina</taxon>
        <taxon>Tremellomycetes</taxon>
        <taxon>Tremellales</taxon>
        <taxon>Trimorphomycetaceae</taxon>
        <taxon>Saitozyma</taxon>
    </lineage>
</organism>
<evidence type="ECO:0000313" key="3">
    <source>
        <dbReference type="Proteomes" id="UP000279259"/>
    </source>
</evidence>
<name>A0A427YK67_9TREE</name>
<accession>A0A427YK67</accession>
<dbReference type="EMBL" id="RSCD01000008">
    <property type="protein sequence ID" value="RSH91467.1"/>
    <property type="molecule type" value="Genomic_DNA"/>
</dbReference>
<gene>
    <name evidence="2" type="ORF">EHS25_009766</name>
</gene>
<feature type="compositionally biased region" description="Acidic residues" evidence="1">
    <location>
        <begin position="107"/>
        <end position="117"/>
    </location>
</feature>
<dbReference type="AlphaFoldDB" id="A0A427YK67"/>
<dbReference type="Proteomes" id="UP000279259">
    <property type="component" value="Unassembled WGS sequence"/>
</dbReference>
<keyword evidence="3" id="KW-1185">Reference proteome</keyword>
<protein>
    <submittedName>
        <fullName evidence="2">Uncharacterized protein</fullName>
    </submittedName>
</protein>
<evidence type="ECO:0000313" key="2">
    <source>
        <dbReference type="EMBL" id="RSH91467.1"/>
    </source>
</evidence>
<feature type="compositionally biased region" description="Basic and acidic residues" evidence="1">
    <location>
        <begin position="91"/>
        <end position="105"/>
    </location>
</feature>
<feature type="region of interest" description="Disordered" evidence="1">
    <location>
        <begin position="71"/>
        <end position="153"/>
    </location>
</feature>
<evidence type="ECO:0000256" key="1">
    <source>
        <dbReference type="SAM" id="MobiDB-lite"/>
    </source>
</evidence>
<reference evidence="2 3" key="1">
    <citation type="submission" date="2018-11" db="EMBL/GenBank/DDBJ databases">
        <title>Genome sequence of Saitozyma podzolica DSM 27192.</title>
        <authorList>
            <person name="Aliyu H."/>
            <person name="Gorte O."/>
            <person name="Ochsenreither K."/>
        </authorList>
    </citation>
    <scope>NUCLEOTIDE SEQUENCE [LARGE SCALE GENOMIC DNA]</scope>
    <source>
        <strain evidence="2 3">DSM 27192</strain>
    </source>
</reference>
<dbReference type="OrthoDB" id="10417391at2759"/>
<proteinExistence type="predicted"/>